<gene>
    <name evidence="7" type="ORF">SAMN05660895_1230</name>
</gene>
<dbReference type="GO" id="GO:0015562">
    <property type="term" value="F:efflux transmembrane transporter activity"/>
    <property type="evidence" value="ECO:0007669"/>
    <property type="project" value="TreeGrafter"/>
</dbReference>
<dbReference type="InterPro" id="IPR058647">
    <property type="entry name" value="BSH_CzcB-like"/>
</dbReference>
<dbReference type="InterPro" id="IPR058627">
    <property type="entry name" value="MdtA-like_C"/>
</dbReference>
<dbReference type="InterPro" id="IPR058648">
    <property type="entry name" value="HH_CzcB-like"/>
</dbReference>
<dbReference type="Pfam" id="PF25973">
    <property type="entry name" value="BSH_CzcB"/>
    <property type="match status" value="1"/>
</dbReference>
<comment type="similarity">
    <text evidence="1">Belongs to the membrane fusion protein (MFP) (TC 8.A.1) family.</text>
</comment>
<dbReference type="SUPFAM" id="SSF111369">
    <property type="entry name" value="HlyD-like secretion proteins"/>
    <property type="match status" value="1"/>
</dbReference>
<organism evidence="7 8">
    <name type="scientific">Thermoflavifilum thermophilum</name>
    <dbReference type="NCBI Taxonomy" id="1393122"/>
    <lineage>
        <taxon>Bacteria</taxon>
        <taxon>Pseudomonadati</taxon>
        <taxon>Bacteroidota</taxon>
        <taxon>Chitinophagia</taxon>
        <taxon>Chitinophagales</taxon>
        <taxon>Chitinophagaceae</taxon>
        <taxon>Thermoflavifilum</taxon>
    </lineage>
</organism>
<sequence length="385" mass="43130">MIFTQKMLGMISRSFSVSLIGFGCIALAMMVLPACNARTDKQSSNEEKLQKLLQERDRINQEIQALQQSIAPAQQKAVPVSVINLSPEIFKSYIEVQGHVDAQQNVNVNPEVSGVVTGIYVHVGQWVKKGQVLAQLDDKVIRQQLAQLETQLDFTRNLYERQKNLWSQKIGTEVQLLQAKNNYENVQKQIAVVQSQLALYRLVSPIDGRVDEVDLKIGQAVSPGMNTIRVVNLNDLRVKAQIPENYINHVHQGDPVEVIFPDAEDTLHTTLNYVSSVIDPNNRSFGIEIKLPAHSIFKPNMMAAIRVVDYVNPHAIVIPVNVLQQTESGDYVFVAKQNVARQVKVVIGKMYHNRVEILQGLNPGDTLIVNGYQDLEDKTPIVVVK</sequence>
<proteinExistence type="inferred from homology"/>
<keyword evidence="8" id="KW-1185">Reference proteome</keyword>
<dbReference type="Pfam" id="PF25967">
    <property type="entry name" value="RND-MFP_C"/>
    <property type="match status" value="1"/>
</dbReference>
<dbReference type="Pfam" id="PF25954">
    <property type="entry name" value="Beta-barrel_RND_2"/>
    <property type="match status" value="1"/>
</dbReference>
<dbReference type="Gene3D" id="1.10.287.470">
    <property type="entry name" value="Helix hairpin bin"/>
    <property type="match status" value="1"/>
</dbReference>
<dbReference type="OrthoDB" id="9806939at2"/>
<keyword evidence="2" id="KW-0175">Coiled coil</keyword>
<evidence type="ECO:0000313" key="7">
    <source>
        <dbReference type="EMBL" id="SFV32014.1"/>
    </source>
</evidence>
<evidence type="ECO:0000256" key="2">
    <source>
        <dbReference type="SAM" id="Coils"/>
    </source>
</evidence>
<evidence type="ECO:0000259" key="5">
    <source>
        <dbReference type="Pfam" id="PF25967"/>
    </source>
</evidence>
<feature type="coiled-coil region" evidence="2">
    <location>
        <begin position="42"/>
        <end position="76"/>
    </location>
</feature>
<dbReference type="PANTHER" id="PTHR30469:SF15">
    <property type="entry name" value="HLYD FAMILY OF SECRETION PROTEINS"/>
    <property type="match status" value="1"/>
</dbReference>
<dbReference type="EMBL" id="FPCJ01000001">
    <property type="protein sequence ID" value="SFV32014.1"/>
    <property type="molecule type" value="Genomic_DNA"/>
</dbReference>
<evidence type="ECO:0000256" key="1">
    <source>
        <dbReference type="ARBA" id="ARBA00009477"/>
    </source>
</evidence>
<dbReference type="InterPro" id="IPR058792">
    <property type="entry name" value="Beta-barrel_RND_2"/>
</dbReference>
<accession>A0A1I7NBG3</accession>
<dbReference type="InterPro" id="IPR006143">
    <property type="entry name" value="RND_pump_MFP"/>
</dbReference>
<evidence type="ECO:0000259" key="6">
    <source>
        <dbReference type="Pfam" id="PF25973"/>
    </source>
</evidence>
<dbReference type="AlphaFoldDB" id="A0A1I7NBG3"/>
<dbReference type="Gene3D" id="2.40.50.100">
    <property type="match status" value="1"/>
</dbReference>
<dbReference type="GO" id="GO:1990281">
    <property type="term" value="C:efflux pump complex"/>
    <property type="evidence" value="ECO:0007669"/>
    <property type="project" value="TreeGrafter"/>
</dbReference>
<dbReference type="NCBIfam" id="TIGR01730">
    <property type="entry name" value="RND_mfp"/>
    <property type="match status" value="1"/>
</dbReference>
<feature type="domain" description="CzcB-like barrel-sandwich hybrid" evidence="6">
    <location>
        <begin position="106"/>
        <end position="230"/>
    </location>
</feature>
<reference evidence="8" key="1">
    <citation type="submission" date="2016-10" db="EMBL/GenBank/DDBJ databases">
        <authorList>
            <person name="Varghese N."/>
            <person name="Submissions S."/>
        </authorList>
    </citation>
    <scope>NUCLEOTIDE SEQUENCE [LARGE SCALE GENOMIC DNA]</scope>
    <source>
        <strain evidence="8">DSM 14807</strain>
    </source>
</reference>
<dbReference type="Gene3D" id="2.40.420.20">
    <property type="match status" value="1"/>
</dbReference>
<feature type="domain" description="CzcB-like alpha-helical hairpin" evidence="3">
    <location>
        <begin position="142"/>
        <end position="198"/>
    </location>
</feature>
<dbReference type="Proteomes" id="UP000199537">
    <property type="component" value="Unassembled WGS sequence"/>
</dbReference>
<protein>
    <submittedName>
        <fullName evidence="7">RND family efflux transporter, MFP subunit</fullName>
    </submittedName>
</protein>
<dbReference type="PANTHER" id="PTHR30469">
    <property type="entry name" value="MULTIDRUG RESISTANCE PROTEIN MDTA"/>
    <property type="match status" value="1"/>
</dbReference>
<dbReference type="STRING" id="1393122.SAMN05660895_1230"/>
<evidence type="ECO:0000313" key="8">
    <source>
        <dbReference type="Proteomes" id="UP000199537"/>
    </source>
</evidence>
<name>A0A1I7NBG3_9BACT</name>
<dbReference type="Gene3D" id="2.40.30.170">
    <property type="match status" value="1"/>
</dbReference>
<dbReference type="PROSITE" id="PS51257">
    <property type="entry name" value="PROKAR_LIPOPROTEIN"/>
    <property type="match status" value="1"/>
</dbReference>
<evidence type="ECO:0000259" key="3">
    <source>
        <dbReference type="Pfam" id="PF25893"/>
    </source>
</evidence>
<evidence type="ECO:0000259" key="4">
    <source>
        <dbReference type="Pfam" id="PF25954"/>
    </source>
</evidence>
<dbReference type="Pfam" id="PF25893">
    <property type="entry name" value="HH_CzcB"/>
    <property type="match status" value="1"/>
</dbReference>
<feature type="coiled-coil region" evidence="2">
    <location>
        <begin position="145"/>
        <end position="196"/>
    </location>
</feature>
<feature type="domain" description="Multidrug resistance protein MdtA-like C-terminal permuted SH3" evidence="5">
    <location>
        <begin position="315"/>
        <end position="373"/>
    </location>
</feature>
<feature type="domain" description="CusB-like beta-barrel" evidence="4">
    <location>
        <begin position="238"/>
        <end position="307"/>
    </location>
</feature>